<dbReference type="VEuPathDB" id="VectorBase:GMOY003566"/>
<dbReference type="GO" id="GO:0004558">
    <property type="term" value="F:alpha-1,4-glucosidase activity"/>
    <property type="evidence" value="ECO:0007669"/>
    <property type="project" value="UniProtKB-EC"/>
</dbReference>
<keyword evidence="10" id="KW-1185">Reference proteome</keyword>
<reference evidence="9" key="1">
    <citation type="submission" date="2020-05" db="UniProtKB">
        <authorList>
            <consortium name="EnsemblMetazoa"/>
        </authorList>
    </citation>
    <scope>IDENTIFICATION</scope>
    <source>
        <strain evidence="9">Yale</strain>
    </source>
</reference>
<keyword evidence="5" id="KW-0325">Glycoprotein</keyword>
<dbReference type="Gene3D" id="3.90.400.10">
    <property type="entry name" value="Oligo-1,6-glucosidase, Domain 2"/>
    <property type="match status" value="1"/>
</dbReference>
<keyword evidence="6" id="KW-0326">Glycosidase</keyword>
<evidence type="ECO:0000313" key="9">
    <source>
        <dbReference type="EnsemblMetazoa" id="GMOY003566-PA"/>
    </source>
</evidence>
<accession>A0A1B0FIE3</accession>
<keyword evidence="4 7" id="KW-0732">Signal</keyword>
<evidence type="ECO:0000259" key="8">
    <source>
        <dbReference type="PROSITE" id="PS50240"/>
    </source>
</evidence>
<dbReference type="InterPro" id="IPR045857">
    <property type="entry name" value="O16G_dom_2"/>
</dbReference>
<name>A0A1B0FIE3_GLOMM</name>
<feature type="chain" id="PRO_5008407586" description="alpha-glucosidase" evidence="7">
    <location>
        <begin position="22"/>
        <end position="741"/>
    </location>
</feature>
<dbReference type="SUPFAM" id="SSF51445">
    <property type="entry name" value="(Trans)glycosidases"/>
    <property type="match status" value="1"/>
</dbReference>
<evidence type="ECO:0000256" key="4">
    <source>
        <dbReference type="ARBA" id="ARBA00022729"/>
    </source>
</evidence>
<protein>
    <recommendedName>
        <fullName evidence="3">alpha-glucosidase</fullName>
        <ecNumber evidence="3">3.2.1.20</ecNumber>
    </recommendedName>
</protein>
<dbReference type="PANTHER" id="PTHR10357:SF179">
    <property type="entry name" value="NEUTRAL AND BASIC AMINO ACID TRANSPORT PROTEIN RBAT"/>
    <property type="match status" value="1"/>
</dbReference>
<evidence type="ECO:0000313" key="10">
    <source>
        <dbReference type="Proteomes" id="UP000092444"/>
    </source>
</evidence>
<dbReference type="STRING" id="37546.A0A1B0FIE3"/>
<dbReference type="PANTHER" id="PTHR10357">
    <property type="entry name" value="ALPHA-AMYLASE FAMILY MEMBER"/>
    <property type="match status" value="1"/>
</dbReference>
<evidence type="ECO:0000256" key="6">
    <source>
        <dbReference type="ARBA" id="ARBA00023295"/>
    </source>
</evidence>
<proteinExistence type="inferred from homology"/>
<dbReference type="Gene3D" id="2.40.10.10">
    <property type="entry name" value="Trypsin-like serine proteases"/>
    <property type="match status" value="1"/>
</dbReference>
<dbReference type="GO" id="GO:0005975">
    <property type="term" value="P:carbohydrate metabolic process"/>
    <property type="evidence" value="ECO:0007669"/>
    <property type="project" value="InterPro"/>
</dbReference>
<evidence type="ECO:0000256" key="7">
    <source>
        <dbReference type="SAM" id="SignalP"/>
    </source>
</evidence>
<dbReference type="InterPro" id="IPR043504">
    <property type="entry name" value="Peptidase_S1_PA_chymotrypsin"/>
</dbReference>
<keyword evidence="6" id="KW-0378">Hydrolase</keyword>
<evidence type="ECO:0000256" key="2">
    <source>
        <dbReference type="ARBA" id="ARBA00008061"/>
    </source>
</evidence>
<feature type="signal peptide" evidence="7">
    <location>
        <begin position="1"/>
        <end position="21"/>
    </location>
</feature>
<dbReference type="InterPro" id="IPR006047">
    <property type="entry name" value="GH13_cat_dom"/>
</dbReference>
<dbReference type="InterPro" id="IPR017853">
    <property type="entry name" value="GH"/>
</dbReference>
<dbReference type="AlphaFoldDB" id="A0A1B0FIE3"/>
<dbReference type="GO" id="GO:0006508">
    <property type="term" value="P:proteolysis"/>
    <property type="evidence" value="ECO:0007669"/>
    <property type="project" value="InterPro"/>
</dbReference>
<dbReference type="Gene3D" id="3.20.20.80">
    <property type="entry name" value="Glycosidases"/>
    <property type="match status" value="1"/>
</dbReference>
<dbReference type="Pfam" id="PF00089">
    <property type="entry name" value="Trypsin"/>
    <property type="match status" value="1"/>
</dbReference>
<feature type="domain" description="Peptidase S1" evidence="8">
    <location>
        <begin position="502"/>
        <end position="736"/>
    </location>
</feature>
<comment type="similarity">
    <text evidence="2">Belongs to the glycosyl hydrolase 13 family.</text>
</comment>
<dbReference type="SMART" id="SM00642">
    <property type="entry name" value="Aamy"/>
    <property type="match status" value="1"/>
</dbReference>
<dbReference type="EMBL" id="CCAG010020854">
    <property type="status" value="NOT_ANNOTATED_CDS"/>
    <property type="molecule type" value="Genomic_DNA"/>
</dbReference>
<evidence type="ECO:0000256" key="1">
    <source>
        <dbReference type="ARBA" id="ARBA00001657"/>
    </source>
</evidence>
<evidence type="ECO:0000256" key="3">
    <source>
        <dbReference type="ARBA" id="ARBA00012741"/>
    </source>
</evidence>
<dbReference type="EnsemblMetazoa" id="GMOY003566-RA">
    <property type="protein sequence ID" value="GMOY003566-PA"/>
    <property type="gene ID" value="GMOY003566"/>
</dbReference>
<dbReference type="PROSITE" id="PS50240">
    <property type="entry name" value="TRYPSIN_DOM"/>
    <property type="match status" value="1"/>
</dbReference>
<dbReference type="FunFam" id="3.90.400.10:FF:000001">
    <property type="entry name" value="Maltase A3, isoform A"/>
    <property type="match status" value="1"/>
</dbReference>
<dbReference type="SMART" id="SM00020">
    <property type="entry name" value="Tryp_SPc"/>
    <property type="match status" value="1"/>
</dbReference>
<dbReference type="InterPro" id="IPR009003">
    <property type="entry name" value="Peptidase_S1_PA"/>
</dbReference>
<comment type="catalytic activity">
    <reaction evidence="1">
        <text>Hydrolysis of terminal, non-reducing (1-&gt;4)-linked alpha-D-glucose residues with release of alpha-D-glucose.</text>
        <dbReference type="EC" id="3.2.1.20"/>
    </reaction>
</comment>
<evidence type="ECO:0000256" key="5">
    <source>
        <dbReference type="ARBA" id="ARBA00023180"/>
    </source>
</evidence>
<dbReference type="Pfam" id="PF00128">
    <property type="entry name" value="Alpha-amylase"/>
    <property type="match status" value="1"/>
</dbReference>
<dbReference type="EC" id="3.2.1.20" evidence="3"/>
<dbReference type="SUPFAM" id="SSF50494">
    <property type="entry name" value="Trypsin-like serine proteases"/>
    <property type="match status" value="1"/>
</dbReference>
<dbReference type="GO" id="GO:0004252">
    <property type="term" value="F:serine-type endopeptidase activity"/>
    <property type="evidence" value="ECO:0007669"/>
    <property type="project" value="InterPro"/>
</dbReference>
<dbReference type="InterPro" id="IPR001254">
    <property type="entry name" value="Trypsin_dom"/>
</dbReference>
<organism evidence="9 10">
    <name type="scientific">Glossina morsitans morsitans</name>
    <name type="common">Savannah tsetse fly</name>
    <dbReference type="NCBI Taxonomy" id="37546"/>
    <lineage>
        <taxon>Eukaryota</taxon>
        <taxon>Metazoa</taxon>
        <taxon>Ecdysozoa</taxon>
        <taxon>Arthropoda</taxon>
        <taxon>Hexapoda</taxon>
        <taxon>Insecta</taxon>
        <taxon>Pterygota</taxon>
        <taxon>Neoptera</taxon>
        <taxon>Endopterygota</taxon>
        <taxon>Diptera</taxon>
        <taxon>Brachycera</taxon>
        <taxon>Muscomorpha</taxon>
        <taxon>Hippoboscoidea</taxon>
        <taxon>Glossinidae</taxon>
        <taxon>Glossina</taxon>
    </lineage>
</organism>
<sequence>MFINKIIAILCMSVVHRTAMASIPTKDLVNDADDWWRHAVFYQIYPRSFLDTNFDGIGDLRGITHKLTYLHDTGITAIWLSPIFQAPTDNFGYGIADYKDIHHDYGTMQDFEELIRKAKRLNIKIVLDFVPNHTSDQCLWFKKSFSREKGYEDLYVWADGRIDENTGEWLPPNNWNSLVYGSAWSWHPKRQQYYLHHYSAQQPDLNFRNPALIKAIDDVLLFWLDKGVQGFRMITTNYLYKPSQLTDEPIRGKTNSRDSYELTENIYSRNQSEVLEMLYHWRSLLDEYSLQSGGPSRILMTDAPNDLKLLAHYYESDEGVMGAHIPVNFLLLTEVTDKSDARDFAFNIQKWLICMPGGHTANWIMGSHDQPRIGSKFSLDSVDPMNMLLMTLPGIAVTYSRKAVHYIVVSFLIKGEELGMQDYRAIKWQDTKDPVALSVGPKFYQSISRDPVRTPFQWTAEKNAGFSKAPRTWLPVHPSYLEHLNLKTQLDDEKSHYKVYKSLIQIRQEPVLREGRCQVEVVNKWVFAVIRSLKNHRSFITLINVGSKPQLINVFNILDDVKHLRILISGVYSKYPVGTLISGNNSITLAAHEGIVCQLGTTNAMTEAAPLMFNPGTHSIPLPGKSAAAGGVAMVSDWGSTRHGILTNLKSAYVTIVSRKKCSSLKDHYGRAIKSSVVCVYGMGWDVCQYDFGGPLLSGHLLTGIVSWGDACAKRKSPGIFVYIAKVRKWNEKTIQKFEKY</sequence>
<dbReference type="Proteomes" id="UP000092444">
    <property type="component" value="Unassembled WGS sequence"/>
</dbReference>
<dbReference type="PhylomeDB" id="A0A1B0FIE3"/>
<dbReference type="CDD" id="cd11328">
    <property type="entry name" value="AmyAc_maltase"/>
    <property type="match status" value="1"/>
</dbReference>